<evidence type="ECO:0000313" key="3">
    <source>
        <dbReference type="Proteomes" id="UP000019276"/>
    </source>
</evidence>
<keyword evidence="1" id="KW-0812">Transmembrane</keyword>
<protein>
    <submittedName>
        <fullName evidence="2">Phage protein</fullName>
    </submittedName>
</protein>
<keyword evidence="1" id="KW-1133">Transmembrane helix</keyword>
<feature type="transmembrane region" description="Helical" evidence="1">
    <location>
        <begin position="47"/>
        <end position="67"/>
    </location>
</feature>
<dbReference type="AlphaFoldDB" id="W7QAK5"/>
<organism evidence="2 3">
    <name type="scientific">Catenovulum agarivorans DS-2</name>
    <dbReference type="NCBI Taxonomy" id="1328313"/>
    <lineage>
        <taxon>Bacteria</taxon>
        <taxon>Pseudomonadati</taxon>
        <taxon>Pseudomonadota</taxon>
        <taxon>Gammaproteobacteria</taxon>
        <taxon>Alteromonadales</taxon>
        <taxon>Alteromonadaceae</taxon>
        <taxon>Catenovulum</taxon>
    </lineage>
</organism>
<evidence type="ECO:0000313" key="2">
    <source>
        <dbReference type="EMBL" id="EWH09844.1"/>
    </source>
</evidence>
<evidence type="ECO:0000256" key="1">
    <source>
        <dbReference type="SAM" id="Phobius"/>
    </source>
</evidence>
<comment type="caution">
    <text evidence="2">The sequence shown here is derived from an EMBL/GenBank/DDBJ whole genome shotgun (WGS) entry which is preliminary data.</text>
</comment>
<dbReference type="STRING" id="1328313.DS2_10352"/>
<dbReference type="RefSeq" id="WP_035014692.1">
    <property type="nucleotide sequence ID" value="NZ_ARZY01000018.1"/>
</dbReference>
<dbReference type="Proteomes" id="UP000019276">
    <property type="component" value="Unassembled WGS sequence"/>
</dbReference>
<accession>W7QAK5</accession>
<keyword evidence="3" id="KW-1185">Reference proteome</keyword>
<dbReference type="OrthoDB" id="5417073at2"/>
<keyword evidence="1" id="KW-0472">Membrane</keyword>
<dbReference type="EMBL" id="ARZY01000018">
    <property type="protein sequence ID" value="EWH09844.1"/>
    <property type="molecule type" value="Genomic_DNA"/>
</dbReference>
<name>W7QAK5_9ALTE</name>
<proteinExistence type="predicted"/>
<gene>
    <name evidence="2" type="ORF">DS2_10352</name>
</gene>
<sequence length="166" mass="18499">MAVKVIECPECGKKNVAKAAECIKCGTVLNENTYQNRFKRNKQGNGVFAKLILGVCVLAVSVMAGFISNKIFSSNISFFSGEYQPLAEIVQMYLKDPSSYKHLETQIVELTEYKILVTLTYSATNSFGARLKSSAKATFNLNGTLIEYQESPFFCNLDLLDCQNNY</sequence>
<reference evidence="2 3" key="1">
    <citation type="journal article" date="2014" name="Genome Announc.">
        <title>Draft Genome Sequence of the Agar-Degrading Bacterium Catenovulum sp. Strain DS-2, Isolated from Intestines of Haliotis diversicolor.</title>
        <authorList>
            <person name="Shan D."/>
            <person name="Li X."/>
            <person name="Gu Z."/>
            <person name="Wei G."/>
            <person name="Gao Z."/>
            <person name="Shao Z."/>
        </authorList>
    </citation>
    <scope>NUCLEOTIDE SEQUENCE [LARGE SCALE GENOMIC DNA]</scope>
    <source>
        <strain evidence="2 3">DS-2</strain>
    </source>
</reference>